<reference evidence="2" key="1">
    <citation type="submission" date="2024-07" db="EMBL/GenBank/DDBJ databases">
        <authorList>
            <person name="Yu S.T."/>
        </authorList>
    </citation>
    <scope>NUCLEOTIDE SEQUENCE</scope>
    <source>
        <strain evidence="2">R39</strain>
    </source>
</reference>
<dbReference type="EMBL" id="CP163441">
    <property type="protein sequence ID" value="XDQ43876.1"/>
    <property type="molecule type" value="Genomic_DNA"/>
</dbReference>
<keyword evidence="1" id="KW-0812">Transmembrane</keyword>
<name>A0AB39QMD1_9ACTN</name>
<protein>
    <submittedName>
        <fullName evidence="2">Uncharacterized protein</fullName>
    </submittedName>
</protein>
<gene>
    <name evidence="2" type="ORF">AB5J52_17270</name>
</gene>
<sequence length="284" mass="30085">MDPLTAVSAGKAAAGRRFAFYVSVQLTSVVVPGLVAVTCMAALMLHAQHPGRIGPALSGAAQSLRGPAMILVDVSWLASAYVVGYVGRELAFRLLGMAERLSSRHRVSLSTLYGELEASYGRAALRRCLRTHPLLKYLLNTANGTSSRSQTLRQPGGALRTGNVYEAFLYAKLWLREHNPGLAPDATEAEINILVSTLLPLALGTWSLIALASLNVAAAAATAVVAAAVSAVTFAQVLRLRRIECWEALRNLLEDHEMRLAAARLPGSPFAADPGDDSQDSGAA</sequence>
<evidence type="ECO:0000256" key="1">
    <source>
        <dbReference type="SAM" id="Phobius"/>
    </source>
</evidence>
<feature type="transmembrane region" description="Helical" evidence="1">
    <location>
        <begin position="208"/>
        <end position="234"/>
    </location>
</feature>
<organism evidence="2">
    <name type="scientific">Streptomyces sp. R39</name>
    <dbReference type="NCBI Taxonomy" id="3238631"/>
    <lineage>
        <taxon>Bacteria</taxon>
        <taxon>Bacillati</taxon>
        <taxon>Actinomycetota</taxon>
        <taxon>Actinomycetes</taxon>
        <taxon>Kitasatosporales</taxon>
        <taxon>Streptomycetaceae</taxon>
        <taxon>Streptomyces</taxon>
    </lineage>
</organism>
<dbReference type="RefSeq" id="WP_369222908.1">
    <property type="nucleotide sequence ID" value="NZ_CP163441.1"/>
</dbReference>
<keyword evidence="1" id="KW-0472">Membrane</keyword>
<evidence type="ECO:0000313" key="2">
    <source>
        <dbReference type="EMBL" id="XDQ43876.1"/>
    </source>
</evidence>
<feature type="transmembrane region" description="Helical" evidence="1">
    <location>
        <begin position="20"/>
        <end position="45"/>
    </location>
</feature>
<accession>A0AB39QMD1</accession>
<proteinExistence type="predicted"/>
<keyword evidence="1" id="KW-1133">Transmembrane helix</keyword>
<dbReference type="AlphaFoldDB" id="A0AB39QMD1"/>
<feature type="transmembrane region" description="Helical" evidence="1">
    <location>
        <begin position="66"/>
        <end position="87"/>
    </location>
</feature>